<name>A0A1H2BDY3_MUCMA</name>
<keyword evidence="2" id="KW-1185">Reference proteome</keyword>
<protein>
    <submittedName>
        <fullName evidence="1">Uncharacterized protein</fullName>
    </submittedName>
</protein>
<gene>
    <name evidence="1" type="ORF">SAMN05216490_4049</name>
</gene>
<dbReference type="AlphaFoldDB" id="A0A1H2BDY3"/>
<dbReference type="Proteomes" id="UP000199679">
    <property type="component" value="Chromosome I"/>
</dbReference>
<accession>A0A1H2BDY3</accession>
<evidence type="ECO:0000313" key="2">
    <source>
        <dbReference type="Proteomes" id="UP000199679"/>
    </source>
</evidence>
<reference evidence="1 2" key="1">
    <citation type="submission" date="2016-10" db="EMBL/GenBank/DDBJ databases">
        <authorList>
            <person name="de Groot N.N."/>
        </authorList>
    </citation>
    <scope>NUCLEOTIDE SEQUENCE [LARGE SCALE GENOMIC DNA]</scope>
    <source>
        <strain evidence="1 2">MP1X4</strain>
    </source>
</reference>
<sequence length="78" mass="9107">MKKNILLFCFILFSCSTHKPLINNTEILQNHPKPVRIFGIGYWPPDYIILTLVDAKNEYFVIKTNRRDGLKVGDIWGQ</sequence>
<dbReference type="PROSITE" id="PS51257">
    <property type="entry name" value="PROKAR_LIPOPROTEIN"/>
    <property type="match status" value="1"/>
</dbReference>
<evidence type="ECO:0000313" key="1">
    <source>
        <dbReference type="EMBL" id="SDT56099.1"/>
    </source>
</evidence>
<organism evidence="1 2">
    <name type="scientific">Mucilaginibacter mallensis</name>
    <dbReference type="NCBI Taxonomy" id="652787"/>
    <lineage>
        <taxon>Bacteria</taxon>
        <taxon>Pseudomonadati</taxon>
        <taxon>Bacteroidota</taxon>
        <taxon>Sphingobacteriia</taxon>
        <taxon>Sphingobacteriales</taxon>
        <taxon>Sphingobacteriaceae</taxon>
        <taxon>Mucilaginibacter</taxon>
    </lineage>
</organism>
<proteinExistence type="predicted"/>
<dbReference type="EMBL" id="LT629740">
    <property type="protein sequence ID" value="SDT56099.1"/>
    <property type="molecule type" value="Genomic_DNA"/>
</dbReference>